<keyword evidence="2" id="KW-1185">Reference proteome</keyword>
<proteinExistence type="predicted"/>
<evidence type="ECO:0000313" key="2">
    <source>
        <dbReference type="Proteomes" id="UP000029585"/>
    </source>
</evidence>
<name>A0A096B616_FLAPL</name>
<dbReference type="Proteomes" id="UP000029585">
    <property type="component" value="Unassembled WGS sequence"/>
</dbReference>
<reference evidence="1 2" key="1">
    <citation type="submission" date="2011-08" db="EMBL/GenBank/DDBJ databases">
        <title>The Genome Sequence of Clostridium orbiscindens 1_3_50AFAA.</title>
        <authorList>
            <consortium name="The Broad Institute Genome Sequencing Platform"/>
            <person name="Earl A."/>
            <person name="Ward D."/>
            <person name="Feldgarden M."/>
            <person name="Gevers D."/>
            <person name="Daigneault M."/>
            <person name="Strauss J."/>
            <person name="Allen-Vercoe E."/>
            <person name="Young S.K."/>
            <person name="Zeng Q."/>
            <person name="Gargeya S."/>
            <person name="Fitzgerald M."/>
            <person name="Haas B."/>
            <person name="Abouelleil A."/>
            <person name="Alvarado L."/>
            <person name="Arachchi H.M."/>
            <person name="Berlin A."/>
            <person name="Brown A."/>
            <person name="Chapman S.B."/>
            <person name="Chen Z."/>
            <person name="Dunbar C."/>
            <person name="Freedman E."/>
            <person name="Gearin G."/>
            <person name="Gellesch M."/>
            <person name="Goldberg J."/>
            <person name="Griggs A."/>
            <person name="Gujja S."/>
            <person name="Heiman D."/>
            <person name="Howarth C."/>
            <person name="Larson L."/>
            <person name="Lui A."/>
            <person name="MacDonald P.J.P."/>
            <person name="Montmayeur A."/>
            <person name="Murphy C."/>
            <person name="Neiman D."/>
            <person name="Pearson M."/>
            <person name="Priest M."/>
            <person name="Roberts A."/>
            <person name="Saif S."/>
            <person name="Shea T."/>
            <person name="Shenoy N."/>
            <person name="Sisk P."/>
            <person name="Stolte C."/>
            <person name="Sykes S."/>
            <person name="Wortman J."/>
            <person name="Nusbaum C."/>
            <person name="Birren B."/>
        </authorList>
    </citation>
    <scope>NUCLEOTIDE SEQUENCE [LARGE SCALE GENOMIC DNA]</scope>
    <source>
        <strain evidence="1 2">1_3_50AFAA</strain>
    </source>
</reference>
<protein>
    <submittedName>
        <fullName evidence="1">Uncharacterized protein</fullName>
    </submittedName>
</protein>
<evidence type="ECO:0000313" key="1">
    <source>
        <dbReference type="EMBL" id="KGF54818.1"/>
    </source>
</evidence>
<organism evidence="1 2">
    <name type="scientific">Flavonifractor plautii 1_3_50AFAA</name>
    <dbReference type="NCBI Taxonomy" id="742738"/>
    <lineage>
        <taxon>Bacteria</taxon>
        <taxon>Bacillati</taxon>
        <taxon>Bacillota</taxon>
        <taxon>Clostridia</taxon>
        <taxon>Eubacteriales</taxon>
        <taxon>Oscillospiraceae</taxon>
        <taxon>Flavonifractor</taxon>
    </lineage>
</organism>
<dbReference type="PATRIC" id="fig|742738.3.peg.2576"/>
<gene>
    <name evidence="1" type="ORF">HMPREF9460_02509</name>
</gene>
<dbReference type="EMBL" id="ADLO01000079">
    <property type="protein sequence ID" value="KGF54818.1"/>
    <property type="molecule type" value="Genomic_DNA"/>
</dbReference>
<accession>A0A096B616</accession>
<dbReference type="RefSeq" id="WP_021630830.1">
    <property type="nucleotide sequence ID" value="NZ_KN174163.1"/>
</dbReference>
<dbReference type="AlphaFoldDB" id="A0A096B616"/>
<dbReference type="HOGENOM" id="CLU_2633568_0_0_9"/>
<comment type="caution">
    <text evidence="1">The sequence shown here is derived from an EMBL/GenBank/DDBJ whole genome shotgun (WGS) entry which is preliminary data.</text>
</comment>
<sequence length="78" mass="9108">MAKYQQYESVLLKDGRIATIVEVYEPGAYDADIGDSPEDWATVYGITDDEIERKATEQEMDRKYRESMRQLREQGILE</sequence>